<dbReference type="EMBL" id="AP024145">
    <property type="protein sequence ID" value="BCM83734.1"/>
    <property type="molecule type" value="Genomic_DNA"/>
</dbReference>
<protein>
    <submittedName>
        <fullName evidence="2">Uncharacterized protein</fullName>
    </submittedName>
</protein>
<dbReference type="RefSeq" id="WP_207182773.1">
    <property type="nucleotide sequence ID" value="NZ_AP024145.1"/>
</dbReference>
<evidence type="ECO:0000256" key="1">
    <source>
        <dbReference type="SAM" id="MobiDB-lite"/>
    </source>
</evidence>
<feature type="region of interest" description="Disordered" evidence="1">
    <location>
        <begin position="1"/>
        <end position="21"/>
    </location>
</feature>
<sequence>MSAVPAVKPASPPPPCCEHDHSDGVRAKVTLHAIRRYGDRILGLEETLEGLDDAEAVDAMVGMRLDVPAIREWLSFYGGVGKRHGAVGVCRDGVGLVLQGGRVVTVISKRGERRHRA</sequence>
<dbReference type="KEGG" id="mind:mvi_21950"/>
<evidence type="ECO:0000313" key="2">
    <source>
        <dbReference type="EMBL" id="BCM83734.1"/>
    </source>
</evidence>
<gene>
    <name evidence="2" type="ORF">mvi_21950</name>
</gene>
<proteinExistence type="predicted"/>
<evidence type="ECO:0000313" key="3">
    <source>
        <dbReference type="Proteomes" id="UP000663508"/>
    </source>
</evidence>
<dbReference type="Proteomes" id="UP000663508">
    <property type="component" value="Chromosome"/>
</dbReference>
<accession>A0A8H8WSV6</accession>
<reference evidence="2" key="1">
    <citation type="submission" date="2020-11" db="EMBL/GenBank/DDBJ databases">
        <title>Complete genome sequence of a novel pathogenic Methylobacterium strain isolated from rice in Vietnam.</title>
        <authorList>
            <person name="Lai K."/>
            <person name="Okazaki S."/>
            <person name="Higashi K."/>
            <person name="Mori H."/>
            <person name="Toyoda A."/>
            <person name="Kurokawa K."/>
        </authorList>
    </citation>
    <scope>NUCLEOTIDE SEQUENCE</scope>
    <source>
        <strain evidence="2">VL1</strain>
    </source>
</reference>
<dbReference type="AlphaFoldDB" id="A0A8H8WSV6"/>
<name>A0A8H8WSV6_9HYPH</name>
<organism evidence="2 3">
    <name type="scientific">Methylobacterium indicum</name>
    <dbReference type="NCBI Taxonomy" id="1775910"/>
    <lineage>
        <taxon>Bacteria</taxon>
        <taxon>Pseudomonadati</taxon>
        <taxon>Pseudomonadota</taxon>
        <taxon>Alphaproteobacteria</taxon>
        <taxon>Hyphomicrobiales</taxon>
        <taxon>Methylobacteriaceae</taxon>
        <taxon>Methylobacterium</taxon>
    </lineage>
</organism>